<evidence type="ECO:0000313" key="3">
    <source>
        <dbReference type="Proteomes" id="UP000234237"/>
    </source>
</evidence>
<dbReference type="EC" id="3.1.3.-" evidence="2"/>
<gene>
    <name evidence="1" type="ORF">A21D_02551</name>
    <name evidence="2" type="ORF">V2W34_03280</name>
</gene>
<dbReference type="EMBL" id="JAZHPM010000004">
    <property type="protein sequence ID" value="MEF2291033.1"/>
    <property type="molecule type" value="Genomic_DNA"/>
</dbReference>
<dbReference type="SUPFAM" id="SSF56784">
    <property type="entry name" value="HAD-like"/>
    <property type="match status" value="1"/>
</dbReference>
<dbReference type="PANTHER" id="PTHR10000:SF53">
    <property type="entry name" value="5-AMINO-6-(5-PHOSPHO-D-RIBITYLAMINO)URACIL PHOSPHATASE YBJI-RELATED"/>
    <property type="match status" value="1"/>
</dbReference>
<dbReference type="STRING" id="302167.GCA_900166595_01358"/>
<dbReference type="GO" id="GO:0016791">
    <property type="term" value="F:phosphatase activity"/>
    <property type="evidence" value="ECO:0007669"/>
    <property type="project" value="TreeGrafter"/>
</dbReference>
<dbReference type="PANTHER" id="PTHR10000">
    <property type="entry name" value="PHOSPHOSERINE PHOSPHATASE"/>
    <property type="match status" value="1"/>
</dbReference>
<dbReference type="NCBIfam" id="TIGR01484">
    <property type="entry name" value="HAD-SF-IIB"/>
    <property type="match status" value="1"/>
</dbReference>
<dbReference type="KEGG" id="vpn:A21D_02551"/>
<keyword evidence="4" id="KW-1185">Reference proteome</keyword>
<dbReference type="Proteomes" id="UP000234237">
    <property type="component" value="Chromosome"/>
</dbReference>
<dbReference type="InterPro" id="IPR006379">
    <property type="entry name" value="HAD-SF_hydro_IIB"/>
</dbReference>
<dbReference type="AlphaFoldDB" id="A0A2K9J0W4"/>
<dbReference type="InterPro" id="IPR036412">
    <property type="entry name" value="HAD-like_sf"/>
</dbReference>
<dbReference type="GO" id="GO:0005829">
    <property type="term" value="C:cytosol"/>
    <property type="evidence" value="ECO:0007669"/>
    <property type="project" value="TreeGrafter"/>
</dbReference>
<dbReference type="Proteomes" id="UP001356080">
    <property type="component" value="Unassembled WGS sequence"/>
</dbReference>
<dbReference type="GO" id="GO:0000287">
    <property type="term" value="F:magnesium ion binding"/>
    <property type="evidence" value="ECO:0007669"/>
    <property type="project" value="TreeGrafter"/>
</dbReference>
<dbReference type="RefSeq" id="WP_101933635.1">
    <property type="nucleotide sequence ID" value="NZ_CP018622.1"/>
</dbReference>
<organism evidence="1 3">
    <name type="scientific">Virgibacillus dokdonensis</name>
    <dbReference type="NCBI Taxonomy" id="302167"/>
    <lineage>
        <taxon>Bacteria</taxon>
        <taxon>Bacillati</taxon>
        <taxon>Bacillota</taxon>
        <taxon>Bacilli</taxon>
        <taxon>Bacillales</taxon>
        <taxon>Bacillaceae</taxon>
        <taxon>Virgibacillus</taxon>
    </lineage>
</organism>
<dbReference type="Gene3D" id="3.30.1240.10">
    <property type="match status" value="1"/>
</dbReference>
<accession>A0A2K9J0W4</accession>
<proteinExistence type="predicted"/>
<evidence type="ECO:0000313" key="1">
    <source>
        <dbReference type="EMBL" id="AUJ25598.1"/>
    </source>
</evidence>
<sequence length="253" mass="28997">MKFVFDLDGTICFNGKPLSNTIVQCLKQLNKNDVIFASARPIRDMLPVLPKDFHSYTLIGGNGSLIYQDNKLLHAQTFTNQQLRVILKLVEEQEATFLMDSDWDYVYTGPKDHPIVHNLDQGKLAQHVAVDQLSSVVKILFITMKDYEILFTQLQHLDITVHEHRNEQLIDVSPRNIDKWSALQVLGIKPNSYIAFGNDANDISMFQHAAQAIMIDYHDQLSRFADEHVSYQEDGEKAIVEKIQSIYSETVYI</sequence>
<reference evidence="1" key="1">
    <citation type="submission" date="2016-11" db="EMBL/GenBank/DDBJ databases">
        <title>Complete genome sequence of Virgibacillus dokdonensis 21D, a halophilic bacterium isolated from the deep hypersaline anoxic basin Discovery in the Mediterranean Sea.</title>
        <authorList>
            <person name="Zeaiter Z."/>
            <person name="Booth J.M."/>
            <person name="Prosdocimi E.M."/>
            <person name="Mapelli F."/>
            <person name="Fusi M."/>
            <person name="Daffonchio D."/>
            <person name="Borin S."/>
            <person name="Crotti E."/>
        </authorList>
    </citation>
    <scope>NUCLEOTIDE SEQUENCE</scope>
    <source>
        <strain evidence="1">21D</strain>
    </source>
</reference>
<name>A0A2K9J0W4_9BACI</name>
<evidence type="ECO:0000313" key="2">
    <source>
        <dbReference type="EMBL" id="MEF2291033.1"/>
    </source>
</evidence>
<dbReference type="Gene3D" id="3.40.50.1000">
    <property type="entry name" value="HAD superfamily/HAD-like"/>
    <property type="match status" value="1"/>
</dbReference>
<keyword evidence="2" id="KW-0378">Hydrolase</keyword>
<evidence type="ECO:0000313" key="4">
    <source>
        <dbReference type="Proteomes" id="UP001356080"/>
    </source>
</evidence>
<reference evidence="2 4" key="3">
    <citation type="submission" date="2024-01" db="EMBL/GenBank/DDBJ databases">
        <title>Survival strategy associated with biotechnological potential of Virgibacillus dokdonensis T4.6 isolated from salt-fermented shrimp paste.</title>
        <authorList>
            <person name="Doan T.V."/>
            <person name="Quach N.T."/>
            <person name="Phi Q.-T."/>
        </authorList>
    </citation>
    <scope>NUCLEOTIDE SEQUENCE [LARGE SCALE GENOMIC DNA]</scope>
    <source>
        <strain evidence="2 4">T4.6</strain>
    </source>
</reference>
<protein>
    <submittedName>
        <fullName evidence="2">HAD family hydrolase</fullName>
        <ecNumber evidence="2">3.1.3.-</ecNumber>
    </submittedName>
    <submittedName>
        <fullName evidence="1">Phosphoglycolate phosphatase</fullName>
    </submittedName>
</protein>
<dbReference type="EMBL" id="CP018622">
    <property type="protein sequence ID" value="AUJ25598.1"/>
    <property type="molecule type" value="Genomic_DNA"/>
</dbReference>
<dbReference type="Pfam" id="PF08282">
    <property type="entry name" value="Hydrolase_3"/>
    <property type="match status" value="1"/>
</dbReference>
<dbReference type="InterPro" id="IPR023214">
    <property type="entry name" value="HAD_sf"/>
</dbReference>
<reference evidence="3" key="2">
    <citation type="submission" date="2016-11" db="EMBL/GenBank/DDBJ databases">
        <title>Complete genome sequence of Virgibacillus pantothenticus 21D, a halophilic bacterium isolated from the deep hypersaline anoxic basin Discovery in the Mediterranean Sea.</title>
        <authorList>
            <person name="Zeaiter Z."/>
            <person name="Booth J.M."/>
            <person name="Prosdocimi E.M."/>
            <person name="Mapelli F."/>
            <person name="Fusi M."/>
            <person name="Daffonchio D."/>
            <person name="Borin S."/>
            <person name="Crotti E."/>
        </authorList>
    </citation>
    <scope>NUCLEOTIDE SEQUENCE [LARGE SCALE GENOMIC DNA]</scope>
    <source>
        <strain evidence="3">21D</strain>
    </source>
</reference>